<dbReference type="AlphaFoldDB" id="A0A921S3T4"/>
<evidence type="ECO:0000256" key="2">
    <source>
        <dbReference type="ARBA" id="ARBA00022723"/>
    </source>
</evidence>
<dbReference type="InterPro" id="IPR026992">
    <property type="entry name" value="DIOX_N"/>
</dbReference>
<name>A0A921S3T4_SORBI</name>
<dbReference type="InterPro" id="IPR044861">
    <property type="entry name" value="IPNS-like_FE2OG_OXY"/>
</dbReference>
<dbReference type="Proteomes" id="UP000807115">
    <property type="component" value="Chromosome 1"/>
</dbReference>
<evidence type="ECO:0000259" key="6">
    <source>
        <dbReference type="PROSITE" id="PS51471"/>
    </source>
</evidence>
<evidence type="ECO:0000313" key="8">
    <source>
        <dbReference type="Proteomes" id="UP000807115"/>
    </source>
</evidence>
<comment type="caution">
    <text evidence="7">The sequence shown here is derived from an EMBL/GenBank/DDBJ whole genome shotgun (WGS) entry which is preliminary data.</text>
</comment>
<dbReference type="EMBL" id="CM027680">
    <property type="protein sequence ID" value="KAG0551046.1"/>
    <property type="molecule type" value="Genomic_DNA"/>
</dbReference>
<dbReference type="Pfam" id="PF14226">
    <property type="entry name" value="DIOX_N"/>
    <property type="match status" value="1"/>
</dbReference>
<dbReference type="InterPro" id="IPR005123">
    <property type="entry name" value="Oxoglu/Fe-dep_dioxygenase_dom"/>
</dbReference>
<keyword evidence="2 5" id="KW-0479">Metal-binding</keyword>
<reference evidence="7" key="1">
    <citation type="journal article" date="2019" name="BMC Genomics">
        <title>A new reference genome for Sorghum bicolor reveals high levels of sequence similarity between sweet and grain genotypes: implications for the genetics of sugar metabolism.</title>
        <authorList>
            <person name="Cooper E.A."/>
            <person name="Brenton Z.W."/>
            <person name="Flinn B.S."/>
            <person name="Jenkins J."/>
            <person name="Shu S."/>
            <person name="Flowers D."/>
            <person name="Luo F."/>
            <person name="Wang Y."/>
            <person name="Xia P."/>
            <person name="Barry K."/>
            <person name="Daum C."/>
            <person name="Lipzen A."/>
            <person name="Yoshinaga Y."/>
            <person name="Schmutz J."/>
            <person name="Saski C."/>
            <person name="Vermerris W."/>
            <person name="Kresovich S."/>
        </authorList>
    </citation>
    <scope>NUCLEOTIDE SEQUENCE</scope>
</reference>
<protein>
    <recommendedName>
        <fullName evidence="6">Fe2OG dioxygenase domain-containing protein</fullName>
    </recommendedName>
</protein>
<dbReference type="FunFam" id="2.60.120.330:FF:000001">
    <property type="entry name" value="Protein SRG1"/>
    <property type="match status" value="1"/>
</dbReference>
<keyword evidence="3 5" id="KW-0560">Oxidoreductase</keyword>
<dbReference type="Gene3D" id="2.60.120.330">
    <property type="entry name" value="B-lactam Antibiotic, Isopenicillin N Synthase, Chain"/>
    <property type="match status" value="1"/>
</dbReference>
<proteinExistence type="inferred from homology"/>
<comment type="similarity">
    <text evidence="1 5">Belongs to the iron/ascorbate-dependent oxidoreductase family.</text>
</comment>
<keyword evidence="4 5" id="KW-0408">Iron</keyword>
<accession>A0A921S3T4</accession>
<sequence>MADAARGMGSPSLPVANVQALAETCNTGVDEPVPWRYLSKDPTAEEVVAADDSACAIPVIDFRKLLDPESSSSECARLGSACHHWGFFQLINHGVPDEVIANLKKDVVGFFKQPLEAKKECAQQADSLEGYGQAFVVSEDQKLDWADMLYLIVQPRESRDMRFWPTRPASFRDSVDSYSMEASKLAYQLLEFMAKGVGADDDDDDPAASLRLQGVFQGQVRGMRVNYYPPCRQAADRVLGLSPHTDPNGLTLLLQMNDHDVQGLQVSKDGRWFPVQALDGAFVVNVGDALEIVSNGAFKSVEHRAVIHPTKERISVALFHFPDQDRMLGPLPELVKKGDRVRYGTTSYQDFLKQYFTAKLDGRKLIESFKLE</sequence>
<dbReference type="GO" id="GO:0016491">
    <property type="term" value="F:oxidoreductase activity"/>
    <property type="evidence" value="ECO:0007669"/>
    <property type="project" value="UniProtKB-KW"/>
</dbReference>
<dbReference type="PRINTS" id="PR00682">
    <property type="entry name" value="IPNSYNTHASE"/>
</dbReference>
<evidence type="ECO:0000313" key="7">
    <source>
        <dbReference type="EMBL" id="KAG0551046.1"/>
    </source>
</evidence>
<evidence type="ECO:0000256" key="1">
    <source>
        <dbReference type="ARBA" id="ARBA00008056"/>
    </source>
</evidence>
<evidence type="ECO:0000256" key="4">
    <source>
        <dbReference type="ARBA" id="ARBA00023004"/>
    </source>
</evidence>
<dbReference type="InterPro" id="IPR027443">
    <property type="entry name" value="IPNS-like_sf"/>
</dbReference>
<dbReference type="InterPro" id="IPR050295">
    <property type="entry name" value="Plant_2OG-oxidoreductases"/>
</dbReference>
<dbReference type="PROSITE" id="PS51471">
    <property type="entry name" value="FE2OG_OXY"/>
    <property type="match status" value="1"/>
</dbReference>
<dbReference type="Pfam" id="PF03171">
    <property type="entry name" value="2OG-FeII_Oxy"/>
    <property type="match status" value="1"/>
</dbReference>
<evidence type="ECO:0000256" key="3">
    <source>
        <dbReference type="ARBA" id="ARBA00023002"/>
    </source>
</evidence>
<gene>
    <name evidence="7" type="ORF">BDA96_01G390200</name>
</gene>
<evidence type="ECO:0000256" key="5">
    <source>
        <dbReference type="RuleBase" id="RU003682"/>
    </source>
</evidence>
<dbReference type="PANTHER" id="PTHR47991">
    <property type="entry name" value="OXOGLUTARATE/IRON-DEPENDENT DIOXYGENASE"/>
    <property type="match status" value="1"/>
</dbReference>
<reference evidence="7" key="2">
    <citation type="submission" date="2020-10" db="EMBL/GenBank/DDBJ databases">
        <authorList>
            <person name="Cooper E.A."/>
            <person name="Brenton Z.W."/>
            <person name="Flinn B.S."/>
            <person name="Jenkins J."/>
            <person name="Shu S."/>
            <person name="Flowers D."/>
            <person name="Luo F."/>
            <person name="Wang Y."/>
            <person name="Xia P."/>
            <person name="Barry K."/>
            <person name="Daum C."/>
            <person name="Lipzen A."/>
            <person name="Yoshinaga Y."/>
            <person name="Schmutz J."/>
            <person name="Saski C."/>
            <person name="Vermerris W."/>
            <person name="Kresovich S."/>
        </authorList>
    </citation>
    <scope>NUCLEOTIDE SEQUENCE</scope>
</reference>
<dbReference type="GO" id="GO:0046872">
    <property type="term" value="F:metal ion binding"/>
    <property type="evidence" value="ECO:0007669"/>
    <property type="project" value="UniProtKB-KW"/>
</dbReference>
<organism evidence="7 8">
    <name type="scientific">Sorghum bicolor</name>
    <name type="common">Sorghum</name>
    <name type="synonym">Sorghum vulgare</name>
    <dbReference type="NCBI Taxonomy" id="4558"/>
    <lineage>
        <taxon>Eukaryota</taxon>
        <taxon>Viridiplantae</taxon>
        <taxon>Streptophyta</taxon>
        <taxon>Embryophyta</taxon>
        <taxon>Tracheophyta</taxon>
        <taxon>Spermatophyta</taxon>
        <taxon>Magnoliopsida</taxon>
        <taxon>Liliopsida</taxon>
        <taxon>Poales</taxon>
        <taxon>Poaceae</taxon>
        <taxon>PACMAD clade</taxon>
        <taxon>Panicoideae</taxon>
        <taxon>Andropogonodae</taxon>
        <taxon>Andropogoneae</taxon>
        <taxon>Sorghinae</taxon>
        <taxon>Sorghum</taxon>
    </lineage>
</organism>
<feature type="domain" description="Fe2OG dioxygenase" evidence="6">
    <location>
        <begin position="219"/>
        <end position="322"/>
    </location>
</feature>
<dbReference type="SUPFAM" id="SSF51197">
    <property type="entry name" value="Clavaminate synthase-like"/>
    <property type="match status" value="1"/>
</dbReference>